<evidence type="ECO:0000313" key="2">
    <source>
        <dbReference type="EMBL" id="EMA55176.1"/>
    </source>
</evidence>
<gene>
    <name evidence="2" type="ORF">C450_03897</name>
</gene>
<name>M0NBE3_9EURY</name>
<keyword evidence="3" id="KW-1185">Reference proteome</keyword>
<dbReference type="OrthoDB" id="15280at2157"/>
<proteinExistence type="predicted"/>
<evidence type="ECO:0000313" key="3">
    <source>
        <dbReference type="Proteomes" id="UP000011625"/>
    </source>
</evidence>
<sequence length="128" mass="13595">MNPKVLMDANGLMMPVESNVRVFEELDRVLGPHDRLVPRAVLDELDGLAGGRGAAGVAASVGADLARDRCRTIDHEAADADDACVELAEGRACDLVLTNDRPLRDRILDIGVPVVGLRGTDTLAITEP</sequence>
<feature type="domain" description="VapC9 PIN-like" evidence="1">
    <location>
        <begin position="5"/>
        <end position="119"/>
    </location>
</feature>
<accession>M0NBE3</accession>
<dbReference type="Proteomes" id="UP000011625">
    <property type="component" value="Unassembled WGS sequence"/>
</dbReference>
<dbReference type="SUPFAM" id="SSF88723">
    <property type="entry name" value="PIN domain-like"/>
    <property type="match status" value="1"/>
</dbReference>
<reference evidence="2 3" key="1">
    <citation type="journal article" date="2014" name="PLoS Genet.">
        <title>Phylogenetically driven sequencing of extremely halophilic archaea reveals strategies for static and dynamic osmo-response.</title>
        <authorList>
            <person name="Becker E.A."/>
            <person name="Seitzer P.M."/>
            <person name="Tritt A."/>
            <person name="Larsen D."/>
            <person name="Krusor M."/>
            <person name="Yao A.I."/>
            <person name="Wu D."/>
            <person name="Madern D."/>
            <person name="Eisen J.A."/>
            <person name="Darling A.E."/>
            <person name="Facciotti M.T."/>
        </authorList>
    </citation>
    <scope>NUCLEOTIDE SEQUENCE [LARGE SCALE GENOMIC DNA]</scope>
    <source>
        <strain evidence="2 3">DSM 8989</strain>
    </source>
</reference>
<dbReference type="STRING" id="1227456.C450_03897"/>
<protein>
    <submittedName>
        <fullName evidence="2">Putative RNA-binding protein</fullName>
    </submittedName>
</protein>
<comment type="caution">
    <text evidence="2">The sequence shown here is derived from an EMBL/GenBank/DDBJ whole genome shotgun (WGS) entry which is preliminary data.</text>
</comment>
<dbReference type="InterPro" id="IPR029060">
    <property type="entry name" value="PIN-like_dom_sf"/>
</dbReference>
<dbReference type="InterPro" id="IPR041120">
    <property type="entry name" value="PIN_9"/>
</dbReference>
<organism evidence="2 3">
    <name type="scientific">Halococcus salifodinae DSM 8989</name>
    <dbReference type="NCBI Taxonomy" id="1227456"/>
    <lineage>
        <taxon>Archaea</taxon>
        <taxon>Methanobacteriati</taxon>
        <taxon>Methanobacteriota</taxon>
        <taxon>Stenosarchaea group</taxon>
        <taxon>Halobacteria</taxon>
        <taxon>Halobacteriales</taxon>
        <taxon>Halococcaceae</taxon>
        <taxon>Halococcus</taxon>
    </lineage>
</organism>
<dbReference type="CDD" id="cd09879">
    <property type="entry name" value="PIN_VapC_AF0591-like"/>
    <property type="match status" value="1"/>
</dbReference>
<evidence type="ECO:0000259" key="1">
    <source>
        <dbReference type="Pfam" id="PF18477"/>
    </source>
</evidence>
<dbReference type="EMBL" id="AOME01000015">
    <property type="protein sequence ID" value="EMA55176.1"/>
    <property type="molecule type" value="Genomic_DNA"/>
</dbReference>
<dbReference type="PATRIC" id="fig|1227456.3.peg.806"/>
<dbReference type="AlphaFoldDB" id="M0NBE3"/>
<dbReference type="Gene3D" id="3.40.50.1010">
    <property type="entry name" value="5'-nuclease"/>
    <property type="match status" value="1"/>
</dbReference>
<dbReference type="Pfam" id="PF18477">
    <property type="entry name" value="PIN_9"/>
    <property type="match status" value="1"/>
</dbReference>